<dbReference type="InterPro" id="IPR000626">
    <property type="entry name" value="Ubiquitin-like_dom"/>
</dbReference>
<dbReference type="PROSITE" id="PS50053">
    <property type="entry name" value="UBIQUITIN_2"/>
    <property type="match status" value="1"/>
</dbReference>
<sequence length="114" mass="13238">MEKIHLFVDRSFLGKQRIVDLCESDEEMQKMTVLQLKEKIAEQIPEYRRYVAGNKNVGLIFENKMLDEDSKPLSGYGIQHMSVVRLLLDFSGGESPAFHEGYTYDNQKTHIRTI</sequence>
<dbReference type="Proteomes" id="UP000265180">
    <property type="component" value="Chromosome 18"/>
</dbReference>
<dbReference type="InterPro" id="IPR029071">
    <property type="entry name" value="Ubiquitin-like_domsf"/>
</dbReference>
<feature type="domain" description="Ubiquitin-like" evidence="1">
    <location>
        <begin position="30"/>
        <end position="93"/>
    </location>
</feature>
<organism evidence="2 3">
    <name type="scientific">Oryzias latipes</name>
    <name type="common">Japanese rice fish</name>
    <name type="synonym">Japanese killifish</name>
    <dbReference type="NCBI Taxonomy" id="8090"/>
    <lineage>
        <taxon>Eukaryota</taxon>
        <taxon>Metazoa</taxon>
        <taxon>Chordata</taxon>
        <taxon>Craniata</taxon>
        <taxon>Vertebrata</taxon>
        <taxon>Euteleostomi</taxon>
        <taxon>Actinopterygii</taxon>
        <taxon>Neopterygii</taxon>
        <taxon>Teleostei</taxon>
        <taxon>Neoteleostei</taxon>
        <taxon>Acanthomorphata</taxon>
        <taxon>Ovalentaria</taxon>
        <taxon>Atherinomorphae</taxon>
        <taxon>Beloniformes</taxon>
        <taxon>Adrianichthyidae</taxon>
        <taxon>Oryziinae</taxon>
        <taxon>Oryzias</taxon>
    </lineage>
</organism>
<evidence type="ECO:0000313" key="2">
    <source>
        <dbReference type="Ensembl" id="ENSORLP00020007202.1"/>
    </source>
</evidence>
<dbReference type="AlphaFoldDB" id="A0A3P9KF72"/>
<name>A0A3P9KF72_ORYLA</name>
<evidence type="ECO:0000259" key="1">
    <source>
        <dbReference type="PROSITE" id="PS50053"/>
    </source>
</evidence>
<dbReference type="Gene3D" id="3.10.20.90">
    <property type="entry name" value="Phosphatidylinositol 3-kinase Catalytic Subunit, Chain A, domain 1"/>
    <property type="match status" value="1"/>
</dbReference>
<dbReference type="Ensembl" id="ENSORLT00020003309.1">
    <property type="protein sequence ID" value="ENSORLP00020007202.1"/>
    <property type="gene ID" value="ENSORLG00020008068.1"/>
</dbReference>
<proteinExistence type="predicted"/>
<dbReference type="Pfam" id="PF00240">
    <property type="entry name" value="ubiquitin"/>
    <property type="match status" value="1"/>
</dbReference>
<reference evidence="2" key="3">
    <citation type="submission" date="2025-08" db="UniProtKB">
        <authorList>
            <consortium name="Ensembl"/>
        </authorList>
    </citation>
    <scope>IDENTIFICATION</scope>
    <source>
        <strain evidence="2">HNI</strain>
    </source>
</reference>
<reference evidence="2 3" key="2">
    <citation type="submission" date="2017-04" db="EMBL/GenBank/DDBJ databases">
        <title>CpG methylation of centromeres and impact of large insertions on vertebrate speciation.</title>
        <authorList>
            <person name="Ichikawa K."/>
            <person name="Yoshimura J."/>
            <person name="Morishita S."/>
        </authorList>
    </citation>
    <scope>NUCLEOTIDE SEQUENCE</scope>
    <source>
        <strain evidence="2 3">HNI</strain>
    </source>
</reference>
<reference key="1">
    <citation type="journal article" date="2007" name="Nature">
        <title>The medaka draft genome and insights into vertebrate genome evolution.</title>
        <authorList>
            <person name="Kasahara M."/>
            <person name="Naruse K."/>
            <person name="Sasaki S."/>
            <person name="Nakatani Y."/>
            <person name="Qu W."/>
            <person name="Ahsan B."/>
            <person name="Yamada T."/>
            <person name="Nagayasu Y."/>
            <person name="Doi K."/>
            <person name="Kasai Y."/>
            <person name="Jindo T."/>
            <person name="Kobayashi D."/>
            <person name="Shimada A."/>
            <person name="Toyoda A."/>
            <person name="Kuroki Y."/>
            <person name="Fujiyama A."/>
            <person name="Sasaki T."/>
            <person name="Shimizu A."/>
            <person name="Asakawa S."/>
            <person name="Shimizu N."/>
            <person name="Hashimoto S."/>
            <person name="Yang J."/>
            <person name="Lee Y."/>
            <person name="Matsushima K."/>
            <person name="Sugano S."/>
            <person name="Sakaizumi M."/>
            <person name="Narita T."/>
            <person name="Ohishi K."/>
            <person name="Haga S."/>
            <person name="Ohta F."/>
            <person name="Nomoto H."/>
            <person name="Nogata K."/>
            <person name="Morishita T."/>
            <person name="Endo T."/>
            <person name="Shin-I T."/>
            <person name="Takeda H."/>
            <person name="Morishita S."/>
            <person name="Kohara Y."/>
        </authorList>
    </citation>
    <scope>NUCLEOTIDE SEQUENCE [LARGE SCALE GENOMIC DNA]</scope>
    <source>
        <strain>Hd-rR</strain>
    </source>
</reference>
<protein>
    <recommendedName>
        <fullName evidence="1">Ubiquitin-like domain-containing protein</fullName>
    </recommendedName>
</protein>
<evidence type="ECO:0000313" key="3">
    <source>
        <dbReference type="Proteomes" id="UP000265180"/>
    </source>
</evidence>
<dbReference type="SUPFAM" id="SSF54236">
    <property type="entry name" value="Ubiquitin-like"/>
    <property type="match status" value="1"/>
</dbReference>
<accession>A0A3P9KF72</accession>
<reference evidence="2" key="4">
    <citation type="submission" date="2025-09" db="UniProtKB">
        <authorList>
            <consortium name="Ensembl"/>
        </authorList>
    </citation>
    <scope>IDENTIFICATION</scope>
    <source>
        <strain evidence="2">HNI</strain>
    </source>
</reference>